<evidence type="ECO:0000313" key="2">
    <source>
        <dbReference type="Proteomes" id="UP000298097"/>
    </source>
</evidence>
<protein>
    <submittedName>
        <fullName evidence="1">Uncharacterized protein</fullName>
    </submittedName>
</protein>
<dbReference type="AlphaFoldDB" id="A0A4R9HCE0"/>
<dbReference type="EMBL" id="RQEY01000001">
    <property type="protein sequence ID" value="TGK44462.1"/>
    <property type="molecule type" value="Genomic_DNA"/>
</dbReference>
<dbReference type="OrthoDB" id="328055at2"/>
<name>A0A4R9HCE0_9LEPT</name>
<dbReference type="RefSeq" id="WP_135772177.1">
    <property type="nucleotide sequence ID" value="NZ_RQEY01000001.1"/>
</dbReference>
<proteinExistence type="predicted"/>
<keyword evidence="2" id="KW-1185">Reference proteome</keyword>
<dbReference type="Proteomes" id="UP000298097">
    <property type="component" value="Unassembled WGS sequence"/>
</dbReference>
<evidence type="ECO:0000313" key="1">
    <source>
        <dbReference type="EMBL" id="TGK44462.1"/>
    </source>
</evidence>
<sequence length="152" mass="15836">MQDLDSPKKQDVSSLLLLLGIANHFGKPYIEISPNSLTLVAPTPSDPSTGSYLARVRNIPDSWYLDEFTFDLQVSGCSGYIGSLNGSGGLPSTVSFTSGDQYSISMDLVGLGDGGGVTQVCSLSHNVTSSSGADMPTGTQAGNILITIPPMF</sequence>
<reference evidence="1" key="1">
    <citation type="journal article" date="2019" name="PLoS Negl. Trop. Dis.">
        <title>Revisiting the worldwide diversity of Leptospira species in the environment.</title>
        <authorList>
            <person name="Vincent A.T."/>
            <person name="Schiettekatte O."/>
            <person name="Bourhy P."/>
            <person name="Veyrier F.J."/>
            <person name="Picardeau M."/>
        </authorList>
    </citation>
    <scope>NUCLEOTIDE SEQUENCE [LARGE SCALE GENOMIC DNA]</scope>
    <source>
        <strain evidence="1">201800301</strain>
    </source>
</reference>
<gene>
    <name evidence="1" type="ORF">EHO65_00010</name>
</gene>
<comment type="caution">
    <text evidence="1">The sequence shown here is derived from an EMBL/GenBank/DDBJ whole genome shotgun (WGS) entry which is preliminary data.</text>
</comment>
<organism evidence="1 2">
    <name type="scientific">Leptospira andrefontaineae</name>
    <dbReference type="NCBI Taxonomy" id="2484976"/>
    <lineage>
        <taxon>Bacteria</taxon>
        <taxon>Pseudomonadati</taxon>
        <taxon>Spirochaetota</taxon>
        <taxon>Spirochaetia</taxon>
        <taxon>Leptospirales</taxon>
        <taxon>Leptospiraceae</taxon>
        <taxon>Leptospira</taxon>
    </lineage>
</organism>
<accession>A0A4R9HCE0</accession>